<dbReference type="SMART" id="SM00342">
    <property type="entry name" value="HTH_ARAC"/>
    <property type="match status" value="1"/>
</dbReference>
<reference evidence="2 3" key="1">
    <citation type="submission" date="2023-07" db="EMBL/GenBank/DDBJ databases">
        <authorList>
            <person name="Peeters C."/>
        </authorList>
    </citation>
    <scope>NUCLEOTIDE SEQUENCE [LARGE SCALE GENOMIC DNA]</scope>
    <source>
        <strain evidence="2 3">LMG 18101</strain>
    </source>
</reference>
<dbReference type="SUPFAM" id="SSF52317">
    <property type="entry name" value="Class I glutamine amidotransferase-like"/>
    <property type="match status" value="1"/>
</dbReference>
<feature type="domain" description="HTH araC/xylS-type" evidence="1">
    <location>
        <begin position="253"/>
        <end position="351"/>
    </location>
</feature>
<evidence type="ECO:0000313" key="3">
    <source>
        <dbReference type="Proteomes" id="UP001189757"/>
    </source>
</evidence>
<protein>
    <submittedName>
        <fullName evidence="2">HTH-type transcriptional activator RhaS</fullName>
    </submittedName>
</protein>
<proteinExistence type="predicted"/>
<dbReference type="Proteomes" id="UP001189757">
    <property type="component" value="Unassembled WGS sequence"/>
</dbReference>
<comment type="caution">
    <text evidence="2">The sequence shown here is derived from an EMBL/GenBank/DDBJ whole genome shotgun (WGS) entry which is preliminary data.</text>
</comment>
<gene>
    <name evidence="2" type="primary">rhaS_3</name>
    <name evidence="2" type="ORF">LMG18101_04892</name>
</gene>
<dbReference type="Pfam" id="PF12833">
    <property type="entry name" value="HTH_18"/>
    <property type="match status" value="1"/>
</dbReference>
<dbReference type="PANTHER" id="PTHR43130">
    <property type="entry name" value="ARAC-FAMILY TRANSCRIPTIONAL REGULATOR"/>
    <property type="match status" value="1"/>
</dbReference>
<dbReference type="InterPro" id="IPR052158">
    <property type="entry name" value="INH-QAR"/>
</dbReference>
<dbReference type="Gene3D" id="3.40.50.880">
    <property type="match status" value="1"/>
</dbReference>
<sequence length="351" mass="38117">MPRRGSARTDRLYKAVVTENTVPIDNFDIDTAMRIAVLALEGVFDTGLATVLDAFATANELARVAGIDVPAFEVAVVGMRPQVHSGLGLQVPVCSVGDAATPNWVIVPAISAKMPEVLVPALGREDVTNALPVLRAWSAGGARMAAACIGTFVLAESGLLDGHDATTTWWLTPLFRQRYPQVRLDAHRIIVPSGTMLTAGAALSHIDMALWVIRQSSPELAALVARYLVFDTRPSQSAYVIADHLTHADPLVERFDRWVRERLDTAITLDAAADALATSKRTLSRRLNEVLGKTPIAYIQDLRVERAVHLLKTSKHSVDQIAEQVGYADGVTLRTLLRKRLGKGIRELRAA</sequence>
<name>A0ABM9KCW3_9RALS</name>
<dbReference type="EMBL" id="CATZLL010000021">
    <property type="protein sequence ID" value="CAJ0822211.1"/>
    <property type="molecule type" value="Genomic_DNA"/>
</dbReference>
<accession>A0ABM9KCW3</accession>
<evidence type="ECO:0000259" key="1">
    <source>
        <dbReference type="PROSITE" id="PS01124"/>
    </source>
</evidence>
<evidence type="ECO:0000313" key="2">
    <source>
        <dbReference type="EMBL" id="CAJ0822211.1"/>
    </source>
</evidence>
<dbReference type="Gene3D" id="1.10.10.60">
    <property type="entry name" value="Homeodomain-like"/>
    <property type="match status" value="1"/>
</dbReference>
<dbReference type="PROSITE" id="PS01124">
    <property type="entry name" value="HTH_ARAC_FAMILY_2"/>
    <property type="match status" value="1"/>
</dbReference>
<keyword evidence="3" id="KW-1185">Reference proteome</keyword>
<dbReference type="CDD" id="cd03138">
    <property type="entry name" value="GATase1_AraC_2"/>
    <property type="match status" value="1"/>
</dbReference>
<dbReference type="InterPro" id="IPR029062">
    <property type="entry name" value="Class_I_gatase-like"/>
</dbReference>
<dbReference type="InterPro" id="IPR018060">
    <property type="entry name" value="HTH_AraC"/>
</dbReference>
<dbReference type="PANTHER" id="PTHR43130:SF11">
    <property type="entry name" value="TRANSCRIPTIONAL REGULATORY PROTEIN"/>
    <property type="match status" value="1"/>
</dbReference>
<organism evidence="2 3">
    <name type="scientific">Ralstonia flaminis</name>
    <dbReference type="NCBI Taxonomy" id="3058597"/>
    <lineage>
        <taxon>Bacteria</taxon>
        <taxon>Pseudomonadati</taxon>
        <taxon>Pseudomonadota</taxon>
        <taxon>Betaproteobacteria</taxon>
        <taxon>Burkholderiales</taxon>
        <taxon>Burkholderiaceae</taxon>
        <taxon>Ralstonia</taxon>
    </lineage>
</organism>